<reference evidence="3" key="1">
    <citation type="journal article" date="2019" name="Int. J. Syst. Evol. Microbiol.">
        <title>The Global Catalogue of Microorganisms (GCM) 10K type strain sequencing project: providing services to taxonomists for standard genome sequencing and annotation.</title>
        <authorList>
            <consortium name="The Broad Institute Genomics Platform"/>
            <consortium name="The Broad Institute Genome Sequencing Center for Infectious Disease"/>
            <person name="Wu L."/>
            <person name="Ma J."/>
        </authorList>
    </citation>
    <scope>NUCLEOTIDE SEQUENCE [LARGE SCALE GENOMIC DNA]</scope>
    <source>
        <strain evidence="3">DT72</strain>
    </source>
</reference>
<proteinExistence type="predicted"/>
<comment type="caution">
    <text evidence="2">The sequence shown here is derived from an EMBL/GenBank/DDBJ whole genome shotgun (WGS) entry which is preliminary data.</text>
</comment>
<keyword evidence="2" id="KW-0808">Transferase</keyword>
<name>A0ABW4P0Z2_9NOCA</name>
<dbReference type="EC" id="2.3.1.-" evidence="2"/>
<dbReference type="CDD" id="cd04301">
    <property type="entry name" value="NAT_SF"/>
    <property type="match status" value="2"/>
</dbReference>
<protein>
    <submittedName>
        <fullName evidence="2">GNAT family N-acetyltransferase</fullName>
        <ecNumber evidence="2">2.3.1.-</ecNumber>
    </submittedName>
</protein>
<keyword evidence="3" id="KW-1185">Reference proteome</keyword>
<dbReference type="PROSITE" id="PS51186">
    <property type="entry name" value="GNAT"/>
    <property type="match status" value="2"/>
</dbReference>
<organism evidence="2 3">
    <name type="scientific">Rhodococcus gannanensis</name>
    <dbReference type="NCBI Taxonomy" id="1960308"/>
    <lineage>
        <taxon>Bacteria</taxon>
        <taxon>Bacillati</taxon>
        <taxon>Actinomycetota</taxon>
        <taxon>Actinomycetes</taxon>
        <taxon>Mycobacteriales</taxon>
        <taxon>Nocardiaceae</taxon>
        <taxon>Rhodococcus</taxon>
    </lineage>
</organism>
<gene>
    <name evidence="2" type="ORF">ACFSJG_07925</name>
</gene>
<dbReference type="Proteomes" id="UP001597286">
    <property type="component" value="Unassembled WGS sequence"/>
</dbReference>
<dbReference type="RefSeq" id="WP_378484655.1">
    <property type="nucleotide sequence ID" value="NZ_JBHUFB010000009.1"/>
</dbReference>
<dbReference type="Pfam" id="PF00583">
    <property type="entry name" value="Acetyltransf_1"/>
    <property type="match status" value="2"/>
</dbReference>
<dbReference type="SUPFAM" id="SSF55729">
    <property type="entry name" value="Acyl-CoA N-acyltransferases (Nat)"/>
    <property type="match status" value="1"/>
</dbReference>
<sequence length="337" mass="36433">MISYRWCDELAVDDRDEVLALVRRAAEYDAEAGFSAIDPRDLNARSSEGERVWHLPIRARRDLSVRDDAPWVVVAYLRLAVDGDGLGAVQFVVDPDYRSRGIATLLVEELGLDAAGDGGWAGTGARMLRAWAYGSHPAADRLTTRFGVPAVRRQWTLLRHLSGPWADPLDPVTTEAVLSEPVSWDAASAEVDAVVAATAMPTRHRDSLSRTDDSGLVVLASVGGEPAGYVRFDPGLHEHEELRAAWLGALVVSDRASGRGLGSALLVRALVAVRDAGAQIALMRIDPDDDRAVRMCRLLSFEQDEAHACYQVGSTVHETQDDFCQVLTVGPSGGSVV</sequence>
<dbReference type="Gene3D" id="3.40.630.30">
    <property type="match status" value="1"/>
</dbReference>
<accession>A0ABW4P0Z2</accession>
<dbReference type="InterPro" id="IPR016181">
    <property type="entry name" value="Acyl_CoA_acyltransferase"/>
</dbReference>
<feature type="domain" description="N-acetyltransferase" evidence="1">
    <location>
        <begin position="177"/>
        <end position="337"/>
    </location>
</feature>
<feature type="domain" description="N-acetyltransferase" evidence="1">
    <location>
        <begin position="20"/>
        <end position="170"/>
    </location>
</feature>
<evidence type="ECO:0000259" key="1">
    <source>
        <dbReference type="PROSITE" id="PS51186"/>
    </source>
</evidence>
<dbReference type="GO" id="GO:0016746">
    <property type="term" value="F:acyltransferase activity"/>
    <property type="evidence" value="ECO:0007669"/>
    <property type="project" value="UniProtKB-KW"/>
</dbReference>
<dbReference type="PANTHER" id="PTHR43072">
    <property type="entry name" value="N-ACETYLTRANSFERASE"/>
    <property type="match status" value="1"/>
</dbReference>
<evidence type="ECO:0000313" key="2">
    <source>
        <dbReference type="EMBL" id="MFD1812137.1"/>
    </source>
</evidence>
<keyword evidence="2" id="KW-0012">Acyltransferase</keyword>
<dbReference type="EMBL" id="JBHUFB010000009">
    <property type="protein sequence ID" value="MFD1812137.1"/>
    <property type="molecule type" value="Genomic_DNA"/>
</dbReference>
<evidence type="ECO:0000313" key="3">
    <source>
        <dbReference type="Proteomes" id="UP001597286"/>
    </source>
</evidence>
<dbReference type="InterPro" id="IPR000182">
    <property type="entry name" value="GNAT_dom"/>
</dbReference>